<dbReference type="Proteomes" id="UP000467006">
    <property type="component" value="Chromosome"/>
</dbReference>
<dbReference type="GO" id="GO:0004175">
    <property type="term" value="F:endopeptidase activity"/>
    <property type="evidence" value="ECO:0007669"/>
    <property type="project" value="UniProtKB-ARBA"/>
</dbReference>
<reference evidence="3 4" key="1">
    <citation type="journal article" date="2019" name="Emerg. Microbes Infect.">
        <title>Comprehensive subspecies identification of 175 nontuberculous mycobacteria species based on 7547 genomic profiles.</title>
        <authorList>
            <person name="Matsumoto Y."/>
            <person name="Kinjo T."/>
            <person name="Motooka D."/>
            <person name="Nabeya D."/>
            <person name="Jung N."/>
            <person name="Uechi K."/>
            <person name="Horii T."/>
            <person name="Iida T."/>
            <person name="Fujita J."/>
            <person name="Nakamura S."/>
        </authorList>
    </citation>
    <scope>NUCLEOTIDE SEQUENCE [LARGE SCALE GENOMIC DNA]</scope>
    <source>
        <strain evidence="3 4">JCM 6396</strain>
    </source>
</reference>
<evidence type="ECO:0000313" key="4">
    <source>
        <dbReference type="Proteomes" id="UP000467006"/>
    </source>
</evidence>
<feature type="transmembrane region" description="Helical" evidence="1">
    <location>
        <begin position="99"/>
        <end position="119"/>
    </location>
</feature>
<dbReference type="InterPro" id="IPR003675">
    <property type="entry name" value="Rce1/LyrA-like_dom"/>
</dbReference>
<dbReference type="GO" id="GO:0080120">
    <property type="term" value="P:CAAX-box protein maturation"/>
    <property type="evidence" value="ECO:0007669"/>
    <property type="project" value="UniProtKB-ARBA"/>
</dbReference>
<evidence type="ECO:0000259" key="2">
    <source>
        <dbReference type="Pfam" id="PF02517"/>
    </source>
</evidence>
<keyword evidence="1" id="KW-0812">Transmembrane</keyword>
<feature type="domain" description="CAAX prenyl protease 2/Lysostaphin resistance protein A-like" evidence="2">
    <location>
        <begin position="140"/>
        <end position="226"/>
    </location>
</feature>
<feature type="transmembrane region" description="Helical" evidence="1">
    <location>
        <begin position="65"/>
        <end position="87"/>
    </location>
</feature>
<accession>A0A7I7JVF4</accession>
<keyword evidence="4" id="KW-1185">Reference proteome</keyword>
<organism evidence="3 4">
    <name type="scientific">Mycolicibacterium duvalii</name>
    <dbReference type="NCBI Taxonomy" id="39688"/>
    <lineage>
        <taxon>Bacteria</taxon>
        <taxon>Bacillati</taxon>
        <taxon>Actinomycetota</taxon>
        <taxon>Actinomycetes</taxon>
        <taxon>Mycobacteriales</taxon>
        <taxon>Mycobacteriaceae</taxon>
        <taxon>Mycolicibacterium</taxon>
    </lineage>
</organism>
<evidence type="ECO:0000256" key="1">
    <source>
        <dbReference type="SAM" id="Phobius"/>
    </source>
</evidence>
<feature type="transmembrane region" description="Helical" evidence="1">
    <location>
        <begin position="179"/>
        <end position="204"/>
    </location>
</feature>
<evidence type="ECO:0000313" key="3">
    <source>
        <dbReference type="EMBL" id="BBX15279.1"/>
    </source>
</evidence>
<keyword evidence="1" id="KW-0472">Membrane</keyword>
<feature type="transmembrane region" description="Helical" evidence="1">
    <location>
        <begin position="216"/>
        <end position="237"/>
    </location>
</feature>
<dbReference type="KEGG" id="mdu:MDUV_01390"/>
<dbReference type="AlphaFoldDB" id="A0A7I7JVF4"/>
<dbReference type="Pfam" id="PF02517">
    <property type="entry name" value="Rce1-like"/>
    <property type="match status" value="1"/>
</dbReference>
<protein>
    <submittedName>
        <fullName evidence="3">Abortive infection protein</fullName>
    </submittedName>
</protein>
<gene>
    <name evidence="3" type="ORF">MDUV_01390</name>
</gene>
<feature type="transmembrane region" description="Helical" evidence="1">
    <location>
        <begin position="139"/>
        <end position="159"/>
    </location>
</feature>
<proteinExistence type="predicted"/>
<dbReference type="EMBL" id="AP022563">
    <property type="protein sequence ID" value="BBX15279.1"/>
    <property type="molecule type" value="Genomic_DNA"/>
</dbReference>
<keyword evidence="1" id="KW-1133">Transmembrane helix</keyword>
<sequence>MTPSDRRPRLRKEMFRIARNRAAPYNEPPAVIRRRKFAVVLVLIVGGSLLGYSLSRPPGDETFVWLTLALAGVWAIGAFVSGPLHMGHVQFRGRNQRPVITGTAVGLLLAGIFVVGALVARQIPGISDYITRVLEYSNAAPLAVMAFITVINGVAEELFFRGALYTALAKYRPVLVTTVLYVLCTAATTGNPMLGFAAIILGTVCALERRATGGVLAPMLTHFFWGLTMVLALPPIFGV</sequence>
<name>A0A7I7JVF4_9MYCO</name>